<evidence type="ECO:0000313" key="8">
    <source>
        <dbReference type="Proteomes" id="UP000443582"/>
    </source>
</evidence>
<keyword evidence="2 5" id="KW-0689">Ribosomal protein</keyword>
<comment type="caution">
    <text evidence="7">The sequence shown here is derived from an EMBL/GenBank/DDBJ whole genome shotgun (WGS) entry which is preliminary data.</text>
</comment>
<comment type="similarity">
    <text evidence="1 5">Belongs to the bacterial ribosomal protein bS21 family.</text>
</comment>
<feature type="compositionally biased region" description="Basic and acidic residues" evidence="6">
    <location>
        <begin position="42"/>
        <end position="58"/>
    </location>
</feature>
<dbReference type="InterPro" id="IPR038380">
    <property type="entry name" value="Ribosomal_bS21_sf"/>
</dbReference>
<name>A0ABY0II03_9BACT</name>
<feature type="compositionally biased region" description="Basic residues" evidence="6">
    <location>
        <begin position="59"/>
        <end position="74"/>
    </location>
</feature>
<feature type="region of interest" description="Disordered" evidence="6">
    <location>
        <begin position="42"/>
        <end position="74"/>
    </location>
</feature>
<keyword evidence="8" id="KW-1185">Reference proteome</keyword>
<evidence type="ECO:0000313" key="7">
    <source>
        <dbReference type="EMBL" id="RZF22570.1"/>
    </source>
</evidence>
<sequence>MSKDYSIKIEIDERLSAERALKKFKRYCEAFGVIREYRKRQEYKKPSIRNKEKLQAAEKRRKKTQTKYGRGSKI</sequence>
<evidence type="ECO:0000256" key="2">
    <source>
        <dbReference type="ARBA" id="ARBA00022980"/>
    </source>
</evidence>
<evidence type="ECO:0000256" key="6">
    <source>
        <dbReference type="SAM" id="MobiDB-lite"/>
    </source>
</evidence>
<dbReference type="GO" id="GO:0005840">
    <property type="term" value="C:ribosome"/>
    <property type="evidence" value="ECO:0007669"/>
    <property type="project" value="UniProtKB-KW"/>
</dbReference>
<dbReference type="Gene3D" id="1.20.5.1150">
    <property type="entry name" value="Ribosomal protein S8"/>
    <property type="match status" value="1"/>
</dbReference>
<organism evidence="7 8">
    <name type="scientific">Halobacteriovorax vibrionivorans</name>
    <dbReference type="NCBI Taxonomy" id="2152716"/>
    <lineage>
        <taxon>Bacteria</taxon>
        <taxon>Pseudomonadati</taxon>
        <taxon>Bdellovibrionota</taxon>
        <taxon>Bacteriovoracia</taxon>
        <taxon>Bacteriovoracales</taxon>
        <taxon>Halobacteriovoraceae</taxon>
        <taxon>Halobacteriovorax</taxon>
    </lineage>
</organism>
<dbReference type="Proteomes" id="UP000443582">
    <property type="component" value="Unassembled WGS sequence"/>
</dbReference>
<dbReference type="EMBL" id="QDKL01000001">
    <property type="protein sequence ID" value="RZF22570.1"/>
    <property type="molecule type" value="Genomic_DNA"/>
</dbReference>
<evidence type="ECO:0000256" key="3">
    <source>
        <dbReference type="ARBA" id="ARBA00023274"/>
    </source>
</evidence>
<dbReference type="RefSeq" id="WP_114705515.1">
    <property type="nucleotide sequence ID" value="NZ_QDKL01000001.1"/>
</dbReference>
<reference evidence="8" key="1">
    <citation type="journal article" date="2019" name="Int. J. Syst. Evol. Microbiol.">
        <title>Halobacteriovorax valvorus sp. nov., a novel prokaryotic predator isolated from coastal seawater of China.</title>
        <authorList>
            <person name="Chen M.-X."/>
        </authorList>
    </citation>
    <scope>NUCLEOTIDE SEQUENCE [LARGE SCALE GENOMIC DNA]</scope>
    <source>
        <strain evidence="8">BL9</strain>
    </source>
</reference>
<gene>
    <name evidence="5 7" type="primary">rpsU</name>
    <name evidence="7" type="ORF">DAY19_02015</name>
</gene>
<accession>A0ABY0II03</accession>
<dbReference type="InterPro" id="IPR001911">
    <property type="entry name" value="Ribosomal_bS21"/>
</dbReference>
<dbReference type="HAMAP" id="MF_00358">
    <property type="entry name" value="Ribosomal_bS21"/>
    <property type="match status" value="1"/>
</dbReference>
<dbReference type="Pfam" id="PF01165">
    <property type="entry name" value="Ribosomal_S21"/>
    <property type="match status" value="1"/>
</dbReference>
<keyword evidence="3 5" id="KW-0687">Ribonucleoprotein</keyword>
<evidence type="ECO:0000256" key="5">
    <source>
        <dbReference type="HAMAP-Rule" id="MF_00358"/>
    </source>
</evidence>
<protein>
    <recommendedName>
        <fullName evidence="4 5">Small ribosomal subunit protein bS21</fullName>
    </recommendedName>
</protein>
<dbReference type="NCBIfam" id="TIGR00030">
    <property type="entry name" value="S21p"/>
    <property type="match status" value="1"/>
</dbReference>
<evidence type="ECO:0000256" key="1">
    <source>
        <dbReference type="ARBA" id="ARBA00006640"/>
    </source>
</evidence>
<proteinExistence type="inferred from homology"/>
<evidence type="ECO:0000256" key="4">
    <source>
        <dbReference type="ARBA" id="ARBA00035135"/>
    </source>
</evidence>